<dbReference type="GO" id="GO:0052621">
    <property type="term" value="F:diguanylate cyclase activity"/>
    <property type="evidence" value="ECO:0007669"/>
    <property type="project" value="UniProtKB-EC"/>
</dbReference>
<comment type="catalytic activity">
    <reaction evidence="2">
        <text>2 GTP = 3',3'-c-di-GMP + 2 diphosphate</text>
        <dbReference type="Rhea" id="RHEA:24898"/>
        <dbReference type="ChEBI" id="CHEBI:33019"/>
        <dbReference type="ChEBI" id="CHEBI:37565"/>
        <dbReference type="ChEBI" id="CHEBI:58805"/>
        <dbReference type="EC" id="2.7.7.65"/>
    </reaction>
</comment>
<organism evidence="5 7">
    <name type="scientific">Laribacter hongkongensis</name>
    <dbReference type="NCBI Taxonomy" id="168471"/>
    <lineage>
        <taxon>Bacteria</taxon>
        <taxon>Pseudomonadati</taxon>
        <taxon>Pseudomonadota</taxon>
        <taxon>Betaproteobacteria</taxon>
        <taxon>Neisseriales</taxon>
        <taxon>Aquaspirillaceae</taxon>
        <taxon>Laribacter</taxon>
    </lineage>
</organism>
<dbReference type="GO" id="GO:1902201">
    <property type="term" value="P:negative regulation of bacterial-type flagellum-dependent cell motility"/>
    <property type="evidence" value="ECO:0007669"/>
    <property type="project" value="TreeGrafter"/>
</dbReference>
<dbReference type="PANTHER" id="PTHR45138:SF9">
    <property type="entry name" value="DIGUANYLATE CYCLASE DGCM-RELATED"/>
    <property type="match status" value="1"/>
</dbReference>
<dbReference type="Gene3D" id="3.30.450.20">
    <property type="entry name" value="PAS domain"/>
    <property type="match status" value="1"/>
</dbReference>
<dbReference type="InterPro" id="IPR000700">
    <property type="entry name" value="PAS-assoc_C"/>
</dbReference>
<evidence type="ECO:0000256" key="2">
    <source>
        <dbReference type="ARBA" id="ARBA00034247"/>
    </source>
</evidence>
<dbReference type="Proteomes" id="UP000197424">
    <property type="component" value="Chromosome"/>
</dbReference>
<dbReference type="InterPro" id="IPR050469">
    <property type="entry name" value="Diguanylate_Cyclase"/>
</dbReference>
<dbReference type="NCBIfam" id="TIGR00229">
    <property type="entry name" value="sensory_box"/>
    <property type="match status" value="1"/>
</dbReference>
<evidence type="ECO:0000259" key="3">
    <source>
        <dbReference type="PROSITE" id="PS50113"/>
    </source>
</evidence>
<sequence>MLQFCPSPVSPAGWAEILRDHLSVFESLWQEFPDHIFLVSCTADGDFILEDCNPALQSYIGLPAGKTRHRPVRELVAGPYQETVLERYRQCVSSGKPYTYEETGTVTDSDAVHHWMTLLVPAHGPDGRVSFLLGISRDVTALRQAQEVLRRENELLEQRVALRTAELEMANAQLRQMAMYDSLTGVYSRGVFFELASEALALTRQECAPLSALMLDIDFFKKVNDTWGHAAGDQVLRLVGRRLREQLRGSDIIGRCGGEEFAVILPRQQADRACAVAQQLCDAMCTRPFPWEQQQIACSISIGVAELSREDESIEKLLHRADLALLQAKGDGRNCYRLASGSDLVAL</sequence>
<feature type="domain" description="PAC" evidence="3">
    <location>
        <begin position="99"/>
        <end position="151"/>
    </location>
</feature>
<gene>
    <name evidence="6" type="ORF">LH440_09825</name>
    <name evidence="5" type="ORF">LHGZ1_2685</name>
</gene>
<evidence type="ECO:0000256" key="1">
    <source>
        <dbReference type="ARBA" id="ARBA00012528"/>
    </source>
</evidence>
<dbReference type="SUPFAM" id="SSF55785">
    <property type="entry name" value="PYP-like sensor domain (PAS domain)"/>
    <property type="match status" value="1"/>
</dbReference>
<keyword evidence="6" id="KW-0548">Nucleotidyltransferase</keyword>
<dbReference type="PROSITE" id="PS50887">
    <property type="entry name" value="GGDEF"/>
    <property type="match status" value="1"/>
</dbReference>
<dbReference type="PANTHER" id="PTHR45138">
    <property type="entry name" value="REGULATORY COMPONENTS OF SENSORY TRANSDUCTION SYSTEM"/>
    <property type="match status" value="1"/>
</dbReference>
<dbReference type="Gene3D" id="3.30.70.270">
    <property type="match status" value="1"/>
</dbReference>
<dbReference type="Pfam" id="PF08448">
    <property type="entry name" value="PAS_4"/>
    <property type="match status" value="1"/>
</dbReference>
<dbReference type="PROSITE" id="PS50113">
    <property type="entry name" value="PAC"/>
    <property type="match status" value="1"/>
</dbReference>
<name>A0A248LMC6_9NEIS</name>
<dbReference type="GO" id="GO:0005886">
    <property type="term" value="C:plasma membrane"/>
    <property type="evidence" value="ECO:0007669"/>
    <property type="project" value="TreeGrafter"/>
</dbReference>
<keyword evidence="6" id="KW-0808">Transferase</keyword>
<dbReference type="AlphaFoldDB" id="A0A248LMC6"/>
<dbReference type="GO" id="GO:0043709">
    <property type="term" value="P:cell adhesion involved in single-species biofilm formation"/>
    <property type="evidence" value="ECO:0007669"/>
    <property type="project" value="TreeGrafter"/>
</dbReference>
<reference evidence="6 8" key="4">
    <citation type="submission" date="2021-10" db="EMBL/GenBank/DDBJ databases">
        <title>Whole-genome sequencing analysis of Laribacter hongkongensis: virulence gene profiles, carbohydrate-active enzyme prediction, and antimicrobial resistance characterization.</title>
        <authorList>
            <person name="Yuan P."/>
            <person name="Zhan Y."/>
            <person name="Chen D."/>
        </authorList>
    </citation>
    <scope>NUCLEOTIDE SEQUENCE [LARGE SCALE GENOMIC DNA]</scope>
    <source>
        <strain evidence="6 8">W67</strain>
    </source>
</reference>
<dbReference type="InterPro" id="IPR035965">
    <property type="entry name" value="PAS-like_dom_sf"/>
</dbReference>
<dbReference type="OrthoDB" id="9813903at2"/>
<evidence type="ECO:0000313" key="5">
    <source>
        <dbReference type="EMBL" id="ASJ25516.1"/>
    </source>
</evidence>
<dbReference type="InterPro" id="IPR000160">
    <property type="entry name" value="GGDEF_dom"/>
</dbReference>
<dbReference type="CDD" id="cd01949">
    <property type="entry name" value="GGDEF"/>
    <property type="match status" value="1"/>
</dbReference>
<evidence type="ECO:0000313" key="8">
    <source>
        <dbReference type="Proteomes" id="UP001200247"/>
    </source>
</evidence>
<protein>
    <recommendedName>
        <fullName evidence="1">diguanylate cyclase</fullName>
        <ecNumber evidence="1">2.7.7.65</ecNumber>
    </recommendedName>
</protein>
<dbReference type="EMBL" id="JAJAXM010000016">
    <property type="protein sequence ID" value="MCG9026195.1"/>
    <property type="molecule type" value="Genomic_DNA"/>
</dbReference>
<accession>A0A248LMC6</accession>
<dbReference type="NCBIfam" id="TIGR00254">
    <property type="entry name" value="GGDEF"/>
    <property type="match status" value="1"/>
</dbReference>
<evidence type="ECO:0000313" key="6">
    <source>
        <dbReference type="EMBL" id="MCG9026195.1"/>
    </source>
</evidence>
<reference evidence="5" key="1">
    <citation type="journal article" date="2017" name="J. Antimicrob. Chemother.">
        <title>Emergence and genomic analysis of MDR Laribacter hongkongensis strain HLGZ1 from Guangzhou, China.</title>
        <authorList>
            <person name="Wu H.K."/>
            <person name="Chen J.H."/>
            <person name="Yang L."/>
            <person name="Li A.R."/>
            <person name="Su D.H."/>
            <person name="Lin Y.P."/>
            <person name="Chen D.Q."/>
        </authorList>
    </citation>
    <scope>NUCLEOTIDE SEQUENCE</scope>
    <source>
        <strain evidence="5">HLGZ1</strain>
    </source>
</reference>
<dbReference type="Proteomes" id="UP001200247">
    <property type="component" value="Unassembled WGS sequence"/>
</dbReference>
<proteinExistence type="predicted"/>
<evidence type="ECO:0000259" key="4">
    <source>
        <dbReference type="PROSITE" id="PS50887"/>
    </source>
</evidence>
<reference evidence="7" key="2">
    <citation type="submission" date="2017-06" db="EMBL/GenBank/DDBJ databases">
        <title>Whole genome sequence of Laribacter hongkongensis LHGZ1.</title>
        <authorList>
            <person name="Chen D."/>
            <person name="Wu H."/>
            <person name="Chen J."/>
        </authorList>
    </citation>
    <scope>NUCLEOTIDE SEQUENCE [LARGE SCALE GENOMIC DNA]</scope>
    <source>
        <strain evidence="7">LHGZ1</strain>
    </source>
</reference>
<dbReference type="InterPro" id="IPR000014">
    <property type="entry name" value="PAS"/>
</dbReference>
<reference evidence="5" key="3">
    <citation type="submission" date="2017-06" db="EMBL/GenBank/DDBJ databases">
        <authorList>
            <person name="Kim H.J."/>
            <person name="Triplett B.A."/>
        </authorList>
    </citation>
    <scope>NUCLEOTIDE SEQUENCE</scope>
    <source>
        <strain evidence="5">HLGZ1</strain>
    </source>
</reference>
<dbReference type="EMBL" id="CP022115">
    <property type="protein sequence ID" value="ASJ25516.1"/>
    <property type="molecule type" value="Genomic_DNA"/>
</dbReference>
<dbReference type="FunFam" id="3.30.70.270:FF:000001">
    <property type="entry name" value="Diguanylate cyclase domain protein"/>
    <property type="match status" value="1"/>
</dbReference>
<dbReference type="InterPro" id="IPR013656">
    <property type="entry name" value="PAS_4"/>
</dbReference>
<dbReference type="InterPro" id="IPR029787">
    <property type="entry name" value="Nucleotide_cyclase"/>
</dbReference>
<evidence type="ECO:0000313" key="7">
    <source>
        <dbReference type="Proteomes" id="UP000197424"/>
    </source>
</evidence>
<dbReference type="SMART" id="SM00267">
    <property type="entry name" value="GGDEF"/>
    <property type="match status" value="1"/>
</dbReference>
<dbReference type="EC" id="2.7.7.65" evidence="1"/>
<dbReference type="SUPFAM" id="SSF55073">
    <property type="entry name" value="Nucleotide cyclase"/>
    <property type="match status" value="1"/>
</dbReference>
<dbReference type="RefSeq" id="WP_088861342.1">
    <property type="nucleotide sequence ID" value="NZ_CP022115.1"/>
</dbReference>
<feature type="domain" description="GGDEF" evidence="4">
    <location>
        <begin position="208"/>
        <end position="341"/>
    </location>
</feature>
<dbReference type="Pfam" id="PF00990">
    <property type="entry name" value="GGDEF"/>
    <property type="match status" value="1"/>
</dbReference>
<dbReference type="InterPro" id="IPR043128">
    <property type="entry name" value="Rev_trsase/Diguanyl_cyclase"/>
</dbReference>